<name>A0A1I4GVG1_9HYPH</name>
<dbReference type="Pfam" id="PF14080">
    <property type="entry name" value="DUF4261"/>
    <property type="match status" value="1"/>
</dbReference>
<dbReference type="InterPro" id="IPR025357">
    <property type="entry name" value="DUF4261"/>
</dbReference>
<organism evidence="2 3">
    <name type="scientific">Methylorubrum salsuginis</name>
    <dbReference type="NCBI Taxonomy" id="414703"/>
    <lineage>
        <taxon>Bacteria</taxon>
        <taxon>Pseudomonadati</taxon>
        <taxon>Pseudomonadota</taxon>
        <taxon>Alphaproteobacteria</taxon>
        <taxon>Hyphomicrobiales</taxon>
        <taxon>Methylobacteriaceae</taxon>
        <taxon>Methylorubrum</taxon>
    </lineage>
</organism>
<dbReference type="OrthoDB" id="8198425at2"/>
<sequence>MTQPLAACVLTQSCFETDAALVARKVGERFAHLGVKSEVRIAQTSGAARYALDVDGVAVMVIYTGKPIAEDIVTNLAQNLLESEATPTAHRDQAVVTLLHDDVEGHEATLRAASAILKVACVLAETDAATAVYWLPSEMLMSATFFAQVMEEMRDAEDVPSGVMIRFVPYADGGGFEQRQGVTVLGLDRFIGRDIEFVPSALPLNRVIKSAFEMSDWLLRKGPVLEDGDTCGGSATEIIRIRHKDRGRISPHPVLESTIETLDPSEMMKQAPWSN</sequence>
<reference evidence="3" key="1">
    <citation type="submission" date="2016-10" db="EMBL/GenBank/DDBJ databases">
        <authorList>
            <person name="Varghese N."/>
            <person name="Submissions S."/>
        </authorList>
    </citation>
    <scope>NUCLEOTIDE SEQUENCE [LARGE SCALE GENOMIC DNA]</scope>
    <source>
        <strain evidence="3">CGMCC 1.6474</strain>
    </source>
</reference>
<dbReference type="STRING" id="414703.SAMN04488125_11329"/>
<evidence type="ECO:0000259" key="1">
    <source>
        <dbReference type="Pfam" id="PF14080"/>
    </source>
</evidence>
<evidence type="ECO:0000313" key="2">
    <source>
        <dbReference type="EMBL" id="SFL34028.1"/>
    </source>
</evidence>
<accession>A0A1I4GVG1</accession>
<dbReference type="Proteomes" id="UP000198804">
    <property type="component" value="Unassembled WGS sequence"/>
</dbReference>
<dbReference type="RefSeq" id="WP_091948213.1">
    <property type="nucleotide sequence ID" value="NZ_FOSV01000013.1"/>
</dbReference>
<keyword evidence="3" id="KW-1185">Reference proteome</keyword>
<protein>
    <recommendedName>
        <fullName evidence="1">DUF4261 domain-containing protein</fullName>
    </recommendedName>
</protein>
<dbReference type="AlphaFoldDB" id="A0A1I4GVG1"/>
<proteinExistence type="predicted"/>
<gene>
    <name evidence="2" type="ORF">SAMN04488125_11329</name>
</gene>
<dbReference type="EMBL" id="FOSV01000013">
    <property type="protein sequence ID" value="SFL34028.1"/>
    <property type="molecule type" value="Genomic_DNA"/>
</dbReference>
<feature type="domain" description="DUF4261" evidence="1">
    <location>
        <begin position="185"/>
        <end position="255"/>
    </location>
</feature>
<evidence type="ECO:0000313" key="3">
    <source>
        <dbReference type="Proteomes" id="UP000198804"/>
    </source>
</evidence>